<accession>A0A484MJN5</accession>
<dbReference type="SUPFAM" id="SSF48452">
    <property type="entry name" value="TPR-like"/>
    <property type="match status" value="1"/>
</dbReference>
<dbReference type="PANTHER" id="PTHR47926:SF467">
    <property type="entry name" value="REPEAT-CONTAINING PROTEIN, PUTATIVE-RELATED"/>
    <property type="match status" value="1"/>
</dbReference>
<dbReference type="EMBL" id="OOIL02003481">
    <property type="protein sequence ID" value="VFQ88256.1"/>
    <property type="molecule type" value="Genomic_DNA"/>
</dbReference>
<dbReference type="GO" id="GO:0003723">
    <property type="term" value="F:RNA binding"/>
    <property type="evidence" value="ECO:0007669"/>
    <property type="project" value="InterPro"/>
</dbReference>
<dbReference type="GO" id="GO:0009451">
    <property type="term" value="P:RNA modification"/>
    <property type="evidence" value="ECO:0007669"/>
    <property type="project" value="InterPro"/>
</dbReference>
<dbReference type="AlphaFoldDB" id="A0A484MJN5"/>
<feature type="repeat" description="PPR" evidence="2">
    <location>
        <begin position="73"/>
        <end position="107"/>
    </location>
</feature>
<dbReference type="PANTHER" id="PTHR47926">
    <property type="entry name" value="PENTATRICOPEPTIDE REPEAT-CONTAINING PROTEIN"/>
    <property type="match status" value="1"/>
</dbReference>
<keyword evidence="4" id="KW-1185">Reference proteome</keyword>
<organism evidence="3 4">
    <name type="scientific">Cuscuta campestris</name>
    <dbReference type="NCBI Taxonomy" id="132261"/>
    <lineage>
        <taxon>Eukaryota</taxon>
        <taxon>Viridiplantae</taxon>
        <taxon>Streptophyta</taxon>
        <taxon>Embryophyta</taxon>
        <taxon>Tracheophyta</taxon>
        <taxon>Spermatophyta</taxon>
        <taxon>Magnoliopsida</taxon>
        <taxon>eudicotyledons</taxon>
        <taxon>Gunneridae</taxon>
        <taxon>Pentapetalae</taxon>
        <taxon>asterids</taxon>
        <taxon>lamiids</taxon>
        <taxon>Solanales</taxon>
        <taxon>Convolvulaceae</taxon>
        <taxon>Cuscuteae</taxon>
        <taxon>Cuscuta</taxon>
        <taxon>Cuscuta subgen. Grammica</taxon>
        <taxon>Cuscuta sect. Cleistogrammica</taxon>
    </lineage>
</organism>
<dbReference type="Pfam" id="PF13041">
    <property type="entry name" value="PPR_2"/>
    <property type="match status" value="2"/>
</dbReference>
<protein>
    <recommendedName>
        <fullName evidence="5">Pentacotripeptide-repeat region of PRORP domain-containing protein</fullName>
    </recommendedName>
</protein>
<dbReference type="InterPro" id="IPR002885">
    <property type="entry name" value="PPR_rpt"/>
</dbReference>
<evidence type="ECO:0008006" key="5">
    <source>
        <dbReference type="Google" id="ProtNLM"/>
    </source>
</evidence>
<reference evidence="3 4" key="1">
    <citation type="submission" date="2018-04" db="EMBL/GenBank/DDBJ databases">
        <authorList>
            <person name="Vogel A."/>
        </authorList>
    </citation>
    <scope>NUCLEOTIDE SEQUENCE [LARGE SCALE GENOMIC DNA]</scope>
</reference>
<feature type="repeat" description="PPR" evidence="2">
    <location>
        <begin position="207"/>
        <end position="241"/>
    </location>
</feature>
<dbReference type="Proteomes" id="UP000595140">
    <property type="component" value="Unassembled WGS sequence"/>
</dbReference>
<dbReference type="PROSITE" id="PS51375">
    <property type="entry name" value="PPR"/>
    <property type="match status" value="2"/>
</dbReference>
<dbReference type="Gene3D" id="1.25.40.10">
    <property type="entry name" value="Tetratricopeptide repeat domain"/>
    <property type="match status" value="2"/>
</dbReference>
<evidence type="ECO:0000313" key="3">
    <source>
        <dbReference type="EMBL" id="VFQ88256.1"/>
    </source>
</evidence>
<dbReference type="FunFam" id="1.25.40.10:FF:000242">
    <property type="entry name" value="Pentatricopeptide repeat-containing protein"/>
    <property type="match status" value="1"/>
</dbReference>
<dbReference type="InterPro" id="IPR011990">
    <property type="entry name" value="TPR-like_helical_dom_sf"/>
</dbReference>
<keyword evidence="1" id="KW-0677">Repeat</keyword>
<dbReference type="NCBIfam" id="TIGR00756">
    <property type="entry name" value="PPR"/>
    <property type="match status" value="2"/>
</dbReference>
<evidence type="ECO:0000256" key="2">
    <source>
        <dbReference type="PROSITE-ProRule" id="PRU00708"/>
    </source>
</evidence>
<name>A0A484MJN5_9ASTE</name>
<dbReference type="OrthoDB" id="185373at2759"/>
<evidence type="ECO:0000256" key="1">
    <source>
        <dbReference type="ARBA" id="ARBA00022737"/>
    </source>
</evidence>
<proteinExistence type="predicted"/>
<dbReference type="InterPro" id="IPR046960">
    <property type="entry name" value="PPR_At4g14850-like_plant"/>
</dbReference>
<gene>
    <name evidence="3" type="ORF">CCAM_LOCUS30032</name>
</gene>
<sequence>MSTPAVCTAPSRLLNLLRACISIRNLKQVHTHIICKGFEQDQVLISQFISISNLFSSNVAYATRVFERILHPNIYIWNTLIKVYCEHSSLAQSLSLLNQMKQISDVVPDGYTLTSLLRACSTVLALREGMAVHALVVRPDEFVMVSLMSACSQIGCLDLARRVDCYVMQSSFNLHQPHVAAALVDMNAKCGNMDRAMALFEEIPKRDVILYCSLMQALSVHGRSEEAVRLFDRMLSEGLVPDGVAFTVILTACSRGGLVEEGSRFVNSMINDYALVPSPDHYACIVDLLGRSGKLKAAYNLLLRAKPIEAYAGAWGALLGACQRHCDIELVAERK</sequence>
<evidence type="ECO:0000313" key="4">
    <source>
        <dbReference type="Proteomes" id="UP000595140"/>
    </source>
</evidence>